<dbReference type="AlphaFoldDB" id="A0A0N0DU23"/>
<feature type="region of interest" description="Disordered" evidence="5">
    <location>
        <begin position="168"/>
        <end position="235"/>
    </location>
</feature>
<dbReference type="GO" id="GO:0008270">
    <property type="term" value="F:zinc ion binding"/>
    <property type="evidence" value="ECO:0007669"/>
    <property type="project" value="UniProtKB-KW"/>
</dbReference>
<keyword evidence="1" id="KW-0479">Metal-binding</keyword>
<keyword evidence="8" id="KW-1185">Reference proteome</keyword>
<dbReference type="PROSITE" id="PS50089">
    <property type="entry name" value="ZF_RING_2"/>
    <property type="match status" value="1"/>
</dbReference>
<feature type="domain" description="RING-type" evidence="6">
    <location>
        <begin position="245"/>
        <end position="269"/>
    </location>
</feature>
<dbReference type="Pfam" id="PF00097">
    <property type="entry name" value="zf-C3HC4"/>
    <property type="match status" value="1"/>
</dbReference>
<evidence type="ECO:0000256" key="1">
    <source>
        <dbReference type="ARBA" id="ARBA00022723"/>
    </source>
</evidence>
<dbReference type="Proteomes" id="UP000037923">
    <property type="component" value="Unassembled WGS sequence"/>
</dbReference>
<dbReference type="RefSeq" id="XP_015656751.1">
    <property type="nucleotide sequence ID" value="XM_015804773.1"/>
</dbReference>
<dbReference type="PANTHER" id="PTHR45969:SF69">
    <property type="entry name" value="FINGER DOMAIN PROTEIN, PUTATIVE (AFU_ORTHOLOGUE AFUA_3G12190)-RELATED"/>
    <property type="match status" value="1"/>
</dbReference>
<dbReference type="InterPro" id="IPR001841">
    <property type="entry name" value="Znf_RING"/>
</dbReference>
<dbReference type="Gene3D" id="3.30.40.10">
    <property type="entry name" value="Zinc/RING finger domain, C3HC4 (zinc finger)"/>
    <property type="match status" value="1"/>
</dbReference>
<protein>
    <recommendedName>
        <fullName evidence="6">RING-type domain-containing protein</fullName>
    </recommendedName>
</protein>
<dbReference type="SUPFAM" id="SSF57850">
    <property type="entry name" value="RING/U-box"/>
    <property type="match status" value="1"/>
</dbReference>
<organism evidence="7 8">
    <name type="scientific">Leptomonas pyrrhocoris</name>
    <name type="common">Firebug parasite</name>
    <dbReference type="NCBI Taxonomy" id="157538"/>
    <lineage>
        <taxon>Eukaryota</taxon>
        <taxon>Discoba</taxon>
        <taxon>Euglenozoa</taxon>
        <taxon>Kinetoplastea</taxon>
        <taxon>Metakinetoplastina</taxon>
        <taxon>Trypanosomatida</taxon>
        <taxon>Trypanosomatidae</taxon>
        <taxon>Leishmaniinae</taxon>
        <taxon>Leptomonas</taxon>
    </lineage>
</organism>
<evidence type="ECO:0000313" key="8">
    <source>
        <dbReference type="Proteomes" id="UP000037923"/>
    </source>
</evidence>
<dbReference type="GO" id="GO:0016567">
    <property type="term" value="P:protein ubiquitination"/>
    <property type="evidence" value="ECO:0007669"/>
    <property type="project" value="TreeGrafter"/>
</dbReference>
<proteinExistence type="predicted"/>
<dbReference type="InterPro" id="IPR013083">
    <property type="entry name" value="Znf_RING/FYVE/PHD"/>
</dbReference>
<feature type="region of interest" description="Disordered" evidence="5">
    <location>
        <begin position="1"/>
        <end position="39"/>
    </location>
</feature>
<dbReference type="VEuPathDB" id="TriTrypDB:LpyrH10_14_1630"/>
<dbReference type="InterPro" id="IPR018957">
    <property type="entry name" value="Znf_C3HC4_RING-type"/>
</dbReference>
<dbReference type="GeneID" id="26906737"/>
<evidence type="ECO:0000256" key="4">
    <source>
        <dbReference type="PROSITE-ProRule" id="PRU00175"/>
    </source>
</evidence>
<evidence type="ECO:0000313" key="7">
    <source>
        <dbReference type="EMBL" id="KPA78312.1"/>
    </source>
</evidence>
<dbReference type="PANTHER" id="PTHR45969">
    <property type="entry name" value="RING ZINC FINGER PROTEIN-RELATED"/>
    <property type="match status" value="1"/>
</dbReference>
<accession>A0A0N0DU23</accession>
<dbReference type="EMBL" id="LGTL01000014">
    <property type="protein sequence ID" value="KPA78312.1"/>
    <property type="molecule type" value="Genomic_DNA"/>
</dbReference>
<evidence type="ECO:0000259" key="6">
    <source>
        <dbReference type="PROSITE" id="PS50089"/>
    </source>
</evidence>
<comment type="caution">
    <text evidence="7">The sequence shown here is derived from an EMBL/GenBank/DDBJ whole genome shotgun (WGS) entry which is preliminary data.</text>
</comment>
<gene>
    <name evidence="7" type="ORF">ABB37_06448</name>
</gene>
<feature type="compositionally biased region" description="Basic and acidic residues" evidence="5">
    <location>
        <begin position="186"/>
        <end position="197"/>
    </location>
</feature>
<dbReference type="GO" id="GO:0061630">
    <property type="term" value="F:ubiquitin protein ligase activity"/>
    <property type="evidence" value="ECO:0007669"/>
    <property type="project" value="TreeGrafter"/>
</dbReference>
<evidence type="ECO:0000256" key="5">
    <source>
        <dbReference type="SAM" id="MobiDB-lite"/>
    </source>
</evidence>
<reference evidence="7 8" key="1">
    <citation type="submission" date="2015-07" db="EMBL/GenBank/DDBJ databases">
        <title>High-quality genome of monoxenous trypanosomatid Leptomonas pyrrhocoris.</title>
        <authorList>
            <person name="Flegontov P."/>
            <person name="Butenko A."/>
            <person name="Firsov S."/>
            <person name="Vlcek C."/>
            <person name="Logacheva M.D."/>
            <person name="Field M."/>
            <person name="Filatov D."/>
            <person name="Flegontova O."/>
            <person name="Gerasimov E."/>
            <person name="Jackson A.P."/>
            <person name="Kelly S."/>
            <person name="Opperdoes F."/>
            <person name="O'Reilly A."/>
            <person name="Votypka J."/>
            <person name="Yurchenko V."/>
            <person name="Lukes J."/>
        </authorList>
    </citation>
    <scope>NUCLEOTIDE SEQUENCE [LARGE SCALE GENOMIC DNA]</scope>
    <source>
        <strain evidence="7">H10</strain>
    </source>
</reference>
<sequence length="275" mass="28015">MFGSGSGAAPSHPGQHGGASAAGASSQTAAGSAGPSSTATPHFQHYSFSTPFGNTGVCTFVAAFGAGPPDSAAPPTTGPSFVSHPSGAASQAPASFHTAGWFGVELGEEGVPLPSSPEWPLRDCPPLNAEEVVSTFDVVTPTSSAAPREEEGCAICLESLFKDVVHGSKAAHRSRQPHGATSAVTRGHDSRSSKESEPNASALSGDSLASPSGDPARSPADGDTGEVDEAGGAPTSTEVVREVYCGHRFHEVCIRNWISIGHYKCPLCRAPFVYE</sequence>
<dbReference type="CDD" id="cd16448">
    <property type="entry name" value="RING-H2"/>
    <property type="match status" value="1"/>
</dbReference>
<evidence type="ECO:0000256" key="2">
    <source>
        <dbReference type="ARBA" id="ARBA00022771"/>
    </source>
</evidence>
<keyword evidence="2 4" id="KW-0863">Zinc-finger</keyword>
<dbReference type="OMA" id="HEACILS"/>
<dbReference type="SMART" id="SM00184">
    <property type="entry name" value="RING"/>
    <property type="match status" value="1"/>
</dbReference>
<dbReference type="OrthoDB" id="8062037at2759"/>
<name>A0A0N0DU23_LEPPY</name>
<feature type="compositionally biased region" description="Low complexity" evidence="5">
    <location>
        <begin position="7"/>
        <end position="39"/>
    </location>
</feature>
<dbReference type="RefSeq" id="XP_015656750.1">
    <property type="nucleotide sequence ID" value="XM_015804772.1"/>
</dbReference>
<keyword evidence="3" id="KW-0862">Zinc</keyword>
<evidence type="ECO:0000256" key="3">
    <source>
        <dbReference type="ARBA" id="ARBA00022833"/>
    </source>
</evidence>
<feature type="compositionally biased region" description="Polar residues" evidence="5">
    <location>
        <begin position="198"/>
        <end position="210"/>
    </location>
</feature>
<dbReference type="EMBL" id="LGTL01000014">
    <property type="protein sequence ID" value="KPA78311.1"/>
    <property type="molecule type" value="Genomic_DNA"/>
</dbReference>